<dbReference type="RefSeq" id="WP_229212612.1">
    <property type="nucleotide sequence ID" value="NZ_FNAN01000004.1"/>
</dbReference>
<evidence type="ECO:0000256" key="1">
    <source>
        <dbReference type="SAM" id="Phobius"/>
    </source>
</evidence>
<keyword evidence="1" id="KW-0472">Membrane</keyword>
<keyword evidence="1" id="KW-0812">Transmembrane</keyword>
<gene>
    <name evidence="2" type="ORF">SAMN04487996_104215</name>
</gene>
<protein>
    <submittedName>
        <fullName evidence="2">Uncharacterized protein</fullName>
    </submittedName>
</protein>
<sequence>MSKQEFIESGILESHLMGLANEEEQQLVAEMMLSDNAMSEYVNDLEDDIKRYFAEGSVPPPEAVREIILLRSIREKKGPSNYGVGETVDAKQYLDVEVNDTHMKVHKLWRPAFIAVFILSKIFLIAGLYFYFKSVAQQEEIDKIKTEMQQNNP</sequence>
<keyword evidence="1" id="KW-1133">Transmembrane helix</keyword>
<proteinExistence type="predicted"/>
<organism evidence="2 3">
    <name type="scientific">Dyadobacter soli</name>
    <dbReference type="NCBI Taxonomy" id="659014"/>
    <lineage>
        <taxon>Bacteria</taxon>
        <taxon>Pseudomonadati</taxon>
        <taxon>Bacteroidota</taxon>
        <taxon>Cytophagia</taxon>
        <taxon>Cytophagales</taxon>
        <taxon>Spirosomataceae</taxon>
        <taxon>Dyadobacter</taxon>
    </lineage>
</organism>
<dbReference type="STRING" id="659014.SAMN04487996_104215"/>
<accession>A0A1G7BIP5</accession>
<dbReference type="Proteomes" id="UP000198748">
    <property type="component" value="Unassembled WGS sequence"/>
</dbReference>
<keyword evidence="3" id="KW-1185">Reference proteome</keyword>
<feature type="transmembrane region" description="Helical" evidence="1">
    <location>
        <begin position="112"/>
        <end position="132"/>
    </location>
</feature>
<dbReference type="EMBL" id="FNAN01000004">
    <property type="protein sequence ID" value="SDE26919.1"/>
    <property type="molecule type" value="Genomic_DNA"/>
</dbReference>
<dbReference type="AlphaFoldDB" id="A0A1G7BIP5"/>
<reference evidence="3" key="1">
    <citation type="submission" date="2016-10" db="EMBL/GenBank/DDBJ databases">
        <authorList>
            <person name="Varghese N."/>
            <person name="Submissions S."/>
        </authorList>
    </citation>
    <scope>NUCLEOTIDE SEQUENCE [LARGE SCALE GENOMIC DNA]</scope>
    <source>
        <strain evidence="3">DSM 25329</strain>
    </source>
</reference>
<evidence type="ECO:0000313" key="2">
    <source>
        <dbReference type="EMBL" id="SDE26919.1"/>
    </source>
</evidence>
<evidence type="ECO:0000313" key="3">
    <source>
        <dbReference type="Proteomes" id="UP000198748"/>
    </source>
</evidence>
<name>A0A1G7BIP5_9BACT</name>